<dbReference type="RefSeq" id="WP_179759988.1">
    <property type="nucleotide sequence ID" value="NZ_BAAAJZ010000011.1"/>
</dbReference>
<keyword evidence="2" id="KW-1003">Cell membrane</keyword>
<dbReference type="GO" id="GO:0015418">
    <property type="term" value="F:ABC-type quaternary ammonium compound transporting activity"/>
    <property type="evidence" value="ECO:0007669"/>
    <property type="project" value="UniProtKB-EC"/>
</dbReference>
<evidence type="ECO:0000256" key="9">
    <source>
        <dbReference type="ARBA" id="ARBA00066388"/>
    </source>
</evidence>
<dbReference type="GO" id="GO:0015408">
    <property type="term" value="F:ABC-type ferric iron transporter activity"/>
    <property type="evidence" value="ECO:0007669"/>
    <property type="project" value="InterPro"/>
</dbReference>
<keyword evidence="5 11" id="KW-0067">ATP-binding</keyword>
<dbReference type="InterPro" id="IPR050093">
    <property type="entry name" value="ABC_SmlMolc_Importer"/>
</dbReference>
<keyword evidence="4" id="KW-0547">Nucleotide-binding</keyword>
<dbReference type="AlphaFoldDB" id="A0A852VT52"/>
<evidence type="ECO:0000259" key="10">
    <source>
        <dbReference type="PROSITE" id="PS50893"/>
    </source>
</evidence>
<dbReference type="SMART" id="SM00382">
    <property type="entry name" value="AAA"/>
    <property type="match status" value="1"/>
</dbReference>
<evidence type="ECO:0000256" key="5">
    <source>
        <dbReference type="ARBA" id="ARBA00022840"/>
    </source>
</evidence>
<dbReference type="GO" id="GO:0043190">
    <property type="term" value="C:ATP-binding cassette (ABC) transporter complex"/>
    <property type="evidence" value="ECO:0007669"/>
    <property type="project" value="InterPro"/>
</dbReference>
<comment type="caution">
    <text evidence="11">The sequence shown here is derived from an EMBL/GenBank/DDBJ whole genome shotgun (WGS) entry which is preliminary data.</text>
</comment>
<dbReference type="PANTHER" id="PTHR42781:SF4">
    <property type="entry name" value="SPERMIDINE_PUTRESCINE IMPORT ATP-BINDING PROTEIN POTA"/>
    <property type="match status" value="1"/>
</dbReference>
<dbReference type="Pfam" id="PF00005">
    <property type="entry name" value="ABC_tran"/>
    <property type="match status" value="1"/>
</dbReference>
<dbReference type="EC" id="7.6.2.9" evidence="9"/>
<keyword evidence="1" id="KW-0813">Transport</keyword>
<dbReference type="InterPro" id="IPR017871">
    <property type="entry name" value="ABC_transporter-like_CS"/>
</dbReference>
<evidence type="ECO:0000256" key="7">
    <source>
        <dbReference type="ARBA" id="ARBA00023065"/>
    </source>
</evidence>
<evidence type="ECO:0000256" key="3">
    <source>
        <dbReference type="ARBA" id="ARBA00022496"/>
    </source>
</evidence>
<dbReference type="InterPro" id="IPR015853">
    <property type="entry name" value="ABC_transpr_FbpC"/>
</dbReference>
<sequence>MRTGLSVRGVRAGYGRDPVLHGIDLDVAPGELVSVLGASGSGKTTLLRVVAGLHRPSAGTVHLDGDDVTAVAPERRRVGLVPQEGALFAHLTVAGNVGFGLRRGPGRRPAAAARGRVAELLALVGLTAEADRLPHALSGGERRRVALARALAPDPRVVLLDEPFSALDAGLREQVRGEVVAALRAADATGVLITHDRREALAVSDRVAVLHDGRLEQTAPPRELYAAPASARVAGFVGDAVLLPARVEAGTVTTALGAAPCRTADVPAAPLVAVLRPEELELGGADGPGAPARVGSVDFVGDAVLVTVLLDGRVPDRGTLLRVRAGTDRVPHPGDRCRVRSRGAVHVVPAVPGPR</sequence>
<dbReference type="InterPro" id="IPR003439">
    <property type="entry name" value="ABC_transporter-like_ATP-bd"/>
</dbReference>
<keyword evidence="8" id="KW-0472">Membrane</keyword>
<dbReference type="Pfam" id="PF08402">
    <property type="entry name" value="TOBE_2"/>
    <property type="match status" value="1"/>
</dbReference>
<evidence type="ECO:0000256" key="1">
    <source>
        <dbReference type="ARBA" id="ARBA00022448"/>
    </source>
</evidence>
<organism evidence="11 12">
    <name type="scientific">Pseudonocardia alni</name>
    <name type="common">Amycolata alni</name>
    <dbReference type="NCBI Taxonomy" id="33907"/>
    <lineage>
        <taxon>Bacteria</taxon>
        <taxon>Bacillati</taxon>
        <taxon>Actinomycetota</taxon>
        <taxon>Actinomycetes</taxon>
        <taxon>Pseudonocardiales</taxon>
        <taxon>Pseudonocardiaceae</taxon>
        <taxon>Pseudonocardia</taxon>
    </lineage>
</organism>
<dbReference type="GO" id="GO:0016887">
    <property type="term" value="F:ATP hydrolysis activity"/>
    <property type="evidence" value="ECO:0007669"/>
    <property type="project" value="InterPro"/>
</dbReference>
<dbReference type="EMBL" id="JACCCZ010000001">
    <property type="protein sequence ID" value="NYG00073.1"/>
    <property type="molecule type" value="Genomic_DNA"/>
</dbReference>
<dbReference type="CDD" id="cd03259">
    <property type="entry name" value="ABC_Carb_Solutes_like"/>
    <property type="match status" value="1"/>
</dbReference>
<keyword evidence="3" id="KW-0410">Iron transport</keyword>
<evidence type="ECO:0000256" key="2">
    <source>
        <dbReference type="ARBA" id="ARBA00022475"/>
    </source>
</evidence>
<gene>
    <name evidence="11" type="ORF">HDA37_000358</name>
</gene>
<dbReference type="InterPro" id="IPR027417">
    <property type="entry name" value="P-loop_NTPase"/>
</dbReference>
<keyword evidence="12" id="KW-1185">Reference proteome</keyword>
<protein>
    <recommendedName>
        <fullName evidence="9">ABC-type quaternary amine transporter</fullName>
        <ecNumber evidence="9">7.6.2.9</ecNumber>
    </recommendedName>
</protein>
<evidence type="ECO:0000256" key="8">
    <source>
        <dbReference type="ARBA" id="ARBA00023136"/>
    </source>
</evidence>
<dbReference type="PANTHER" id="PTHR42781">
    <property type="entry name" value="SPERMIDINE/PUTRESCINE IMPORT ATP-BINDING PROTEIN POTA"/>
    <property type="match status" value="1"/>
</dbReference>
<accession>A0A852VT52</accession>
<dbReference type="PROSITE" id="PS50893">
    <property type="entry name" value="ABC_TRANSPORTER_2"/>
    <property type="match status" value="1"/>
</dbReference>
<proteinExistence type="predicted"/>
<dbReference type="Proteomes" id="UP000549695">
    <property type="component" value="Unassembled WGS sequence"/>
</dbReference>
<evidence type="ECO:0000313" key="11">
    <source>
        <dbReference type="EMBL" id="NYG00073.1"/>
    </source>
</evidence>
<dbReference type="InterPro" id="IPR013611">
    <property type="entry name" value="Transp-assoc_OB_typ2"/>
</dbReference>
<evidence type="ECO:0000256" key="6">
    <source>
        <dbReference type="ARBA" id="ARBA00023004"/>
    </source>
</evidence>
<dbReference type="SUPFAM" id="SSF50331">
    <property type="entry name" value="MOP-like"/>
    <property type="match status" value="1"/>
</dbReference>
<dbReference type="FunFam" id="3.40.50.300:FF:000425">
    <property type="entry name" value="Probable ABC transporter, ATP-binding subunit"/>
    <property type="match status" value="1"/>
</dbReference>
<dbReference type="InterPro" id="IPR003593">
    <property type="entry name" value="AAA+_ATPase"/>
</dbReference>
<dbReference type="SUPFAM" id="SSF52540">
    <property type="entry name" value="P-loop containing nucleoside triphosphate hydrolases"/>
    <property type="match status" value="1"/>
</dbReference>
<dbReference type="InterPro" id="IPR008995">
    <property type="entry name" value="Mo/tungstate-bd_C_term_dom"/>
</dbReference>
<dbReference type="GO" id="GO:0005524">
    <property type="term" value="F:ATP binding"/>
    <property type="evidence" value="ECO:0007669"/>
    <property type="project" value="UniProtKB-KW"/>
</dbReference>
<dbReference type="Gene3D" id="3.40.50.300">
    <property type="entry name" value="P-loop containing nucleotide triphosphate hydrolases"/>
    <property type="match status" value="1"/>
</dbReference>
<keyword evidence="6" id="KW-0408">Iron</keyword>
<dbReference type="PROSITE" id="PS00211">
    <property type="entry name" value="ABC_TRANSPORTER_1"/>
    <property type="match status" value="1"/>
</dbReference>
<evidence type="ECO:0000256" key="4">
    <source>
        <dbReference type="ARBA" id="ARBA00022741"/>
    </source>
</evidence>
<keyword evidence="7" id="KW-0406">Ion transport</keyword>
<feature type="domain" description="ABC transporter" evidence="10">
    <location>
        <begin position="5"/>
        <end position="237"/>
    </location>
</feature>
<dbReference type="GeneID" id="98050192"/>
<name>A0A852VT52_PSEA5</name>
<evidence type="ECO:0000313" key="12">
    <source>
        <dbReference type="Proteomes" id="UP000549695"/>
    </source>
</evidence>
<reference evidence="11 12" key="1">
    <citation type="submission" date="2020-07" db="EMBL/GenBank/DDBJ databases">
        <title>Sequencing the genomes of 1000 actinobacteria strains.</title>
        <authorList>
            <person name="Klenk H.-P."/>
        </authorList>
    </citation>
    <scope>NUCLEOTIDE SEQUENCE [LARGE SCALE GENOMIC DNA]</scope>
    <source>
        <strain evidence="11 12">DSM 44749</strain>
    </source>
</reference>